<proteinExistence type="predicted"/>
<keyword evidence="3" id="KW-1185">Reference proteome</keyword>
<dbReference type="Proteomes" id="UP000033956">
    <property type="component" value="Unassembled WGS sequence"/>
</dbReference>
<evidence type="ECO:0000259" key="1">
    <source>
        <dbReference type="Pfam" id="PF02225"/>
    </source>
</evidence>
<dbReference type="Gene3D" id="3.50.30.30">
    <property type="match status" value="1"/>
</dbReference>
<dbReference type="PATRIC" id="fig|92835.4.peg.3324"/>
<dbReference type="InterPro" id="IPR003137">
    <property type="entry name" value="PA_domain"/>
</dbReference>
<dbReference type="Pfam" id="PF02225">
    <property type="entry name" value="PA"/>
    <property type="match status" value="1"/>
</dbReference>
<dbReference type="RefSeq" id="WP_245618068.1">
    <property type="nucleotide sequence ID" value="NZ_BAAAUP010000002.1"/>
</dbReference>
<comment type="caution">
    <text evidence="2">The sequence shown here is derived from an EMBL/GenBank/DDBJ whole genome shotgun (WGS) entry which is preliminary data.</text>
</comment>
<dbReference type="InterPro" id="IPR046450">
    <property type="entry name" value="PA_dom_sf"/>
</dbReference>
<gene>
    <name evidence="2" type="ORF">RS81_03293</name>
</gene>
<organism evidence="2 3">
    <name type="scientific">Microbacterium terrae</name>
    <dbReference type="NCBI Taxonomy" id="69369"/>
    <lineage>
        <taxon>Bacteria</taxon>
        <taxon>Bacillati</taxon>
        <taxon>Actinomycetota</taxon>
        <taxon>Actinomycetes</taxon>
        <taxon>Micrococcales</taxon>
        <taxon>Microbacteriaceae</taxon>
        <taxon>Microbacterium</taxon>
    </lineage>
</organism>
<dbReference type="STRING" id="92835.RS81_03293"/>
<evidence type="ECO:0000313" key="3">
    <source>
        <dbReference type="Proteomes" id="UP000033956"/>
    </source>
</evidence>
<dbReference type="AlphaFoldDB" id="A0A0M2GV19"/>
<sequence>MDDGVYGACVRAGPAVDAYGRVDVQLLGGAEVIVPRARANALNGADSDARSVGATRSAGRTLDASQVAGIPGTDGPLTAELVYVGYGTAPEYDGRDVRGKLVLVDWHEESYFYMPGLEAQHRGAVGVVLTKQINPDIVADPDRLGTTDGRWRLDGIPL</sequence>
<dbReference type="EMBL" id="JYIZ01000057">
    <property type="protein sequence ID" value="KJL37536.1"/>
    <property type="molecule type" value="Genomic_DNA"/>
</dbReference>
<evidence type="ECO:0000313" key="2">
    <source>
        <dbReference type="EMBL" id="KJL37536.1"/>
    </source>
</evidence>
<name>A0A0M2GV19_9MICO</name>
<reference evidence="2 3" key="1">
    <citation type="submission" date="2015-02" db="EMBL/GenBank/DDBJ databases">
        <title>Draft genome sequences of ten Microbacterium spp. with emphasis on heavy metal contaminated environments.</title>
        <authorList>
            <person name="Corretto E."/>
        </authorList>
    </citation>
    <scope>NUCLEOTIDE SEQUENCE [LARGE SCALE GENOMIC DNA]</scope>
    <source>
        <strain evidence="2 3">DSM 12510</strain>
    </source>
</reference>
<dbReference type="SUPFAM" id="SSF52025">
    <property type="entry name" value="PA domain"/>
    <property type="match status" value="1"/>
</dbReference>
<feature type="domain" description="PA" evidence="1">
    <location>
        <begin position="78"/>
        <end position="135"/>
    </location>
</feature>
<accession>A0A0M2GV19</accession>
<protein>
    <recommendedName>
        <fullName evidence="1">PA domain-containing protein</fullName>
    </recommendedName>
</protein>